<sequence>MSGNYPTLAAEMLLQRNDVIGRREIGQLLVAPCKTNGITLKTIEFSGGLKGKFEVERINAELELVSHYHDTINLISYQQEDDSIWEEITKEGQQLANQLVKELDQVKDSIQEKLKNIVNHWKLITICIDILIISIVLIIIKLKFELFKSIICLPHRRNSRSINIIILPTNLVETHSLNNVTKGSVIKLNTFSYTPEELSVELLH</sequence>
<keyword evidence="1" id="KW-0812">Transmembrane</keyword>
<keyword evidence="1" id="KW-1133">Transmembrane helix</keyword>
<keyword evidence="2" id="KW-1185">Reference proteome</keyword>
<protein>
    <submittedName>
        <fullName evidence="3">Uncharacterized protein</fullName>
    </submittedName>
</protein>
<organism evidence="2 3">
    <name type="scientific">Loa loa</name>
    <name type="common">Eye worm</name>
    <name type="synonym">Filaria loa</name>
    <dbReference type="NCBI Taxonomy" id="7209"/>
    <lineage>
        <taxon>Eukaryota</taxon>
        <taxon>Metazoa</taxon>
        <taxon>Ecdysozoa</taxon>
        <taxon>Nematoda</taxon>
        <taxon>Chromadorea</taxon>
        <taxon>Rhabditida</taxon>
        <taxon>Spirurina</taxon>
        <taxon>Spiruromorpha</taxon>
        <taxon>Filarioidea</taxon>
        <taxon>Onchocercidae</taxon>
        <taxon>Loa</taxon>
    </lineage>
</organism>
<evidence type="ECO:0000313" key="2">
    <source>
        <dbReference type="Proteomes" id="UP000095285"/>
    </source>
</evidence>
<name>A0A1I7W2M3_LOALO</name>
<evidence type="ECO:0000313" key="3">
    <source>
        <dbReference type="WBParaSite" id="EN70_8968"/>
    </source>
</evidence>
<keyword evidence="1" id="KW-0472">Membrane</keyword>
<dbReference type="WBParaSite" id="EN70_8968">
    <property type="protein sequence ID" value="EN70_8968"/>
    <property type="gene ID" value="EN70_8968"/>
</dbReference>
<reference evidence="2" key="1">
    <citation type="submission" date="2012-04" db="EMBL/GenBank/DDBJ databases">
        <title>The Genome Sequence of Loa loa.</title>
        <authorList>
            <consortium name="The Broad Institute Genome Sequencing Platform"/>
            <consortium name="Broad Institute Genome Sequencing Center for Infectious Disease"/>
            <person name="Nutman T.B."/>
            <person name="Fink D.L."/>
            <person name="Russ C."/>
            <person name="Young S."/>
            <person name="Zeng Q."/>
            <person name="Gargeya S."/>
            <person name="Alvarado L."/>
            <person name="Berlin A."/>
            <person name="Chapman S.B."/>
            <person name="Chen Z."/>
            <person name="Freedman E."/>
            <person name="Gellesch M."/>
            <person name="Goldberg J."/>
            <person name="Griggs A."/>
            <person name="Gujja S."/>
            <person name="Heilman E.R."/>
            <person name="Heiman D."/>
            <person name="Howarth C."/>
            <person name="Mehta T."/>
            <person name="Neiman D."/>
            <person name="Pearson M."/>
            <person name="Roberts A."/>
            <person name="Saif S."/>
            <person name="Shea T."/>
            <person name="Shenoy N."/>
            <person name="Sisk P."/>
            <person name="Stolte C."/>
            <person name="Sykes S."/>
            <person name="White J."/>
            <person name="Yandava C."/>
            <person name="Haas B."/>
            <person name="Henn M.R."/>
            <person name="Nusbaum C."/>
            <person name="Birren B."/>
        </authorList>
    </citation>
    <scope>NUCLEOTIDE SEQUENCE [LARGE SCALE GENOMIC DNA]</scope>
</reference>
<accession>A0A1I7W2M3</accession>
<reference evidence="3" key="2">
    <citation type="submission" date="2016-11" db="UniProtKB">
        <authorList>
            <consortium name="WormBaseParasite"/>
        </authorList>
    </citation>
    <scope>IDENTIFICATION</scope>
</reference>
<feature type="transmembrane region" description="Helical" evidence="1">
    <location>
        <begin position="121"/>
        <end position="140"/>
    </location>
</feature>
<dbReference type="Proteomes" id="UP000095285">
    <property type="component" value="Unassembled WGS sequence"/>
</dbReference>
<evidence type="ECO:0000256" key="1">
    <source>
        <dbReference type="SAM" id="Phobius"/>
    </source>
</evidence>
<proteinExistence type="predicted"/>
<dbReference type="AlphaFoldDB" id="A0A1I7W2M3"/>